<dbReference type="AlphaFoldDB" id="K4LDQ2"/>
<name>K4LDQ2_THEPS</name>
<dbReference type="SUPFAM" id="SSF56042">
    <property type="entry name" value="PurM C-terminal domain-like"/>
    <property type="match status" value="1"/>
</dbReference>
<evidence type="ECO:0000259" key="2">
    <source>
        <dbReference type="Pfam" id="PF00586"/>
    </source>
</evidence>
<dbReference type="NCBIfam" id="TIGR02124">
    <property type="entry name" value="hypE"/>
    <property type="match status" value="1"/>
</dbReference>
<dbReference type="GO" id="GO:0051604">
    <property type="term" value="P:protein maturation"/>
    <property type="evidence" value="ECO:0007669"/>
    <property type="project" value="TreeGrafter"/>
</dbReference>
<dbReference type="InterPro" id="IPR010918">
    <property type="entry name" value="PurM-like_C_dom"/>
</dbReference>
<dbReference type="KEGG" id="tpz:Tph_c09210"/>
<dbReference type="Gene3D" id="3.90.650.10">
    <property type="entry name" value="PurM-like C-terminal domain"/>
    <property type="match status" value="1"/>
</dbReference>
<dbReference type="HOGENOM" id="CLU_049733_0_0_9"/>
<evidence type="ECO:0000259" key="3">
    <source>
        <dbReference type="Pfam" id="PF02769"/>
    </source>
</evidence>
<feature type="domain" description="PurM-like N-terminal" evidence="2">
    <location>
        <begin position="42"/>
        <end position="153"/>
    </location>
</feature>
<reference evidence="4 5" key="1">
    <citation type="journal article" date="2012" name="BMC Genomics">
        <title>Genome-guided analysis of physiological and morphological traits of the fermentative acetate oxidizer Thermacetogenium phaeum.</title>
        <authorList>
            <person name="Oehler D."/>
            <person name="Poehlein A."/>
            <person name="Leimbach A."/>
            <person name="Muller N."/>
            <person name="Daniel R."/>
            <person name="Gottschalk G."/>
            <person name="Schink B."/>
        </authorList>
    </citation>
    <scope>NUCLEOTIDE SEQUENCE [LARGE SCALE GENOMIC DNA]</scope>
    <source>
        <strain evidence="5">ATCC BAA-254 / DSM 26808 / PB</strain>
    </source>
</reference>
<dbReference type="PIRSF" id="PIRSF005644">
    <property type="entry name" value="Hdrgns_mtr_HypE"/>
    <property type="match status" value="1"/>
</dbReference>
<dbReference type="InterPro" id="IPR036921">
    <property type="entry name" value="PurM-like_N_sf"/>
</dbReference>
<dbReference type="InterPro" id="IPR011854">
    <property type="entry name" value="HypE"/>
</dbReference>
<evidence type="ECO:0000313" key="4">
    <source>
        <dbReference type="EMBL" id="AFV11151.1"/>
    </source>
</evidence>
<evidence type="ECO:0000313" key="5">
    <source>
        <dbReference type="Proteomes" id="UP000000467"/>
    </source>
</evidence>
<protein>
    <submittedName>
        <fullName evidence="4">Hydrogenase expression/formation protein HypE</fullName>
    </submittedName>
</protein>
<dbReference type="PANTHER" id="PTHR30303:SF0">
    <property type="entry name" value="CARBAMOYL DEHYDRATASE HYPE"/>
    <property type="match status" value="1"/>
</dbReference>
<gene>
    <name evidence="4" type="primary">hypE1</name>
    <name evidence="4" type="ordered locus">Tph_c09210</name>
</gene>
<dbReference type="STRING" id="1089553.Tph_c09210"/>
<evidence type="ECO:0000256" key="1">
    <source>
        <dbReference type="ARBA" id="ARBA00006243"/>
    </source>
</evidence>
<organism evidence="4 5">
    <name type="scientific">Thermacetogenium phaeum (strain ATCC BAA-254 / DSM 26808 / PB)</name>
    <dbReference type="NCBI Taxonomy" id="1089553"/>
    <lineage>
        <taxon>Bacteria</taxon>
        <taxon>Bacillati</taxon>
        <taxon>Bacillota</taxon>
        <taxon>Clostridia</taxon>
        <taxon>Thermoanaerobacterales</taxon>
        <taxon>Thermoanaerobacteraceae</taxon>
        <taxon>Thermacetogenium</taxon>
    </lineage>
</organism>
<keyword evidence="5" id="KW-1185">Reference proteome</keyword>
<dbReference type="EMBL" id="CP003732">
    <property type="protein sequence ID" value="AFV11151.1"/>
    <property type="molecule type" value="Genomic_DNA"/>
</dbReference>
<dbReference type="CDD" id="cd02197">
    <property type="entry name" value="HypE"/>
    <property type="match status" value="1"/>
</dbReference>
<proteinExistence type="inferred from homology"/>
<dbReference type="Proteomes" id="UP000000467">
    <property type="component" value="Chromosome"/>
</dbReference>
<dbReference type="Gene3D" id="3.30.1330.10">
    <property type="entry name" value="PurM-like, N-terminal domain"/>
    <property type="match status" value="1"/>
</dbReference>
<dbReference type="Pfam" id="PF00586">
    <property type="entry name" value="AIRS"/>
    <property type="match status" value="1"/>
</dbReference>
<dbReference type="SUPFAM" id="SSF55326">
    <property type="entry name" value="PurM N-terminal domain-like"/>
    <property type="match status" value="1"/>
</dbReference>
<dbReference type="InterPro" id="IPR036676">
    <property type="entry name" value="PurM-like_C_sf"/>
</dbReference>
<dbReference type="eggNOG" id="COG0309">
    <property type="taxonomic scope" value="Bacteria"/>
</dbReference>
<feature type="domain" description="PurM-like C-terminal" evidence="3">
    <location>
        <begin position="165"/>
        <end position="313"/>
    </location>
</feature>
<dbReference type="RefSeq" id="WP_015050032.1">
    <property type="nucleotide sequence ID" value="NC_018870.1"/>
</dbReference>
<dbReference type="PANTHER" id="PTHR30303">
    <property type="entry name" value="HYDROGENASE ISOENZYMES FORMATION PROTEIN HYPE"/>
    <property type="match status" value="1"/>
</dbReference>
<dbReference type="Pfam" id="PF02769">
    <property type="entry name" value="AIRS_C"/>
    <property type="match status" value="1"/>
</dbReference>
<sequence length="340" mass="35943">MKIPGDDVIQLGHGSGGDLTNRLVREVFQHTFDNPILDELLDAAVLEVGGSRLAFTTDSFVVDPIFFPGGDIGKIAVCGTVNDLAVSGAEPLFLSAGFIIEEGFPIPDLRRIVRSMREAAERAGVRVVTGDTKVVGRGNADKVFINTAGIGVIPGGRRLSPRCMEPGDVVLVSGTMGDHGLAILAQREGLSFSTPVESDCAPLNRITAAVLEAGGDGVRCMRDPTRGGLATTLNELAGQSGRGILVKEELIPVRREVRGACEMLGIDPLYLANEGKLIAVVAPEKAEMVLKVMKSLPEGREAVEIGEVLSSDEGLVLLETELGATRILTMLEGEPLPRIC</sequence>
<dbReference type="InterPro" id="IPR016188">
    <property type="entry name" value="PurM-like_N"/>
</dbReference>
<accession>K4LDQ2</accession>
<comment type="similarity">
    <text evidence="1">Belongs to the HypE family.</text>
</comment>